<dbReference type="AlphaFoldDB" id="A0A1I2BD69"/>
<dbReference type="PANTHER" id="PTHR21198:SF7">
    <property type="entry name" value="ASPARTATE-GLUTAMATE RACEMASE FAMILY"/>
    <property type="match status" value="1"/>
</dbReference>
<dbReference type="PANTHER" id="PTHR21198">
    <property type="entry name" value="GLUTAMATE RACEMASE"/>
    <property type="match status" value="1"/>
</dbReference>
<dbReference type="InterPro" id="IPR015942">
    <property type="entry name" value="Asp/Glu/hydantoin_racemase"/>
</dbReference>
<keyword evidence="4" id="KW-1185">Reference proteome</keyword>
<proteinExistence type="inferred from homology"/>
<accession>A0A1I2BD69</accession>
<dbReference type="SUPFAM" id="SSF53681">
    <property type="entry name" value="Aspartate/glutamate racemase"/>
    <property type="match status" value="2"/>
</dbReference>
<dbReference type="Gene3D" id="3.40.50.1860">
    <property type="match status" value="2"/>
</dbReference>
<keyword evidence="2" id="KW-0413">Isomerase</keyword>
<evidence type="ECO:0000313" key="4">
    <source>
        <dbReference type="Proteomes" id="UP000198977"/>
    </source>
</evidence>
<dbReference type="InterPro" id="IPR004380">
    <property type="entry name" value="Asp_race"/>
</dbReference>
<gene>
    <name evidence="3" type="ORF">SAMN04488523_10867</name>
</gene>
<dbReference type="GO" id="GO:0047661">
    <property type="term" value="F:amino-acid racemase activity"/>
    <property type="evidence" value="ECO:0007669"/>
    <property type="project" value="InterPro"/>
</dbReference>
<dbReference type="NCBIfam" id="TIGR00035">
    <property type="entry name" value="asp_race"/>
    <property type="match status" value="1"/>
</dbReference>
<evidence type="ECO:0000256" key="2">
    <source>
        <dbReference type="ARBA" id="ARBA00023235"/>
    </source>
</evidence>
<sequence>MSRNVVGILGGMGPEATILLQQRLLATVKARDDADHLPLLIDMNPQVPSRIAHLIDGTGVDPSPVLAEMARRLQAAGATALAMPCNTAHHYAPQIEASVTIPLLNMVDLAVARAAEITSHGARMGILASPAVQRAGVFDPALFHAGLTAVWPDNIDRMLDAIRDIKASGPTSAAHHILSDAATELVRKGADLLFVGCSEFSLLAPSLTAPVPVLDTIDVLATAIHAHTLEKSS</sequence>
<dbReference type="InterPro" id="IPR001920">
    <property type="entry name" value="Asp/Glu_race"/>
</dbReference>
<reference evidence="3 4" key="1">
    <citation type="submission" date="2016-10" db="EMBL/GenBank/DDBJ databases">
        <authorList>
            <person name="de Groot N.N."/>
        </authorList>
    </citation>
    <scope>NUCLEOTIDE SEQUENCE [LARGE SCALE GENOMIC DNA]</scope>
    <source>
        <strain evidence="3 4">DSM 11443</strain>
    </source>
</reference>
<evidence type="ECO:0000313" key="3">
    <source>
        <dbReference type="EMBL" id="SFE54009.1"/>
    </source>
</evidence>
<evidence type="ECO:0000256" key="1">
    <source>
        <dbReference type="ARBA" id="ARBA00007847"/>
    </source>
</evidence>
<protein>
    <submittedName>
        <fullName evidence="3">Aspartate racemase</fullName>
    </submittedName>
</protein>
<comment type="similarity">
    <text evidence="1">Belongs to the aspartate/glutamate racemases family.</text>
</comment>
<dbReference type="Proteomes" id="UP000198977">
    <property type="component" value="Unassembled WGS sequence"/>
</dbReference>
<dbReference type="STRING" id="74348.SAMN04488523_10867"/>
<dbReference type="OrthoDB" id="9803739at2"/>
<dbReference type="RefSeq" id="WP_093924103.1">
    <property type="nucleotide sequence ID" value="NZ_FOMW01000008.1"/>
</dbReference>
<name>A0A1I2BD69_9RHOB</name>
<dbReference type="Pfam" id="PF01177">
    <property type="entry name" value="Asp_Glu_race"/>
    <property type="match status" value="1"/>
</dbReference>
<organism evidence="3 4">
    <name type="scientific">Sulfitobacter brevis</name>
    <dbReference type="NCBI Taxonomy" id="74348"/>
    <lineage>
        <taxon>Bacteria</taxon>
        <taxon>Pseudomonadati</taxon>
        <taxon>Pseudomonadota</taxon>
        <taxon>Alphaproteobacteria</taxon>
        <taxon>Rhodobacterales</taxon>
        <taxon>Roseobacteraceae</taxon>
        <taxon>Sulfitobacter</taxon>
    </lineage>
</organism>
<dbReference type="EMBL" id="FOMW01000008">
    <property type="protein sequence ID" value="SFE54009.1"/>
    <property type="molecule type" value="Genomic_DNA"/>
</dbReference>